<evidence type="ECO:0000313" key="5">
    <source>
        <dbReference type="EMBL" id="MDG0791436.1"/>
    </source>
</evidence>
<dbReference type="PROSITE" id="PS51462">
    <property type="entry name" value="NUDIX"/>
    <property type="match status" value="1"/>
</dbReference>
<dbReference type="RefSeq" id="WP_277565316.1">
    <property type="nucleotide sequence ID" value="NZ_JAPDHZ010000003.1"/>
</dbReference>
<evidence type="ECO:0000256" key="1">
    <source>
        <dbReference type="ARBA" id="ARBA00001946"/>
    </source>
</evidence>
<dbReference type="Proteomes" id="UP001153387">
    <property type="component" value="Unassembled WGS sequence"/>
</dbReference>
<keyword evidence="2 5" id="KW-0378">Hydrolase</keyword>
<dbReference type="InterPro" id="IPR015797">
    <property type="entry name" value="NUDIX_hydrolase-like_dom_sf"/>
</dbReference>
<dbReference type="Gene3D" id="3.90.79.10">
    <property type="entry name" value="Nucleoside Triphosphate Pyrophosphohydrolase"/>
    <property type="match status" value="1"/>
</dbReference>
<dbReference type="InterPro" id="IPR020476">
    <property type="entry name" value="Nudix_hydrolase"/>
</dbReference>
<protein>
    <submittedName>
        <fullName evidence="5">NUDIX hydrolase</fullName>
    </submittedName>
</protein>
<dbReference type="SUPFAM" id="SSF55811">
    <property type="entry name" value="Nudix"/>
    <property type="match status" value="1"/>
</dbReference>
<feature type="domain" description="Nudix hydrolase" evidence="4">
    <location>
        <begin position="2"/>
        <end position="131"/>
    </location>
</feature>
<keyword evidence="6" id="KW-1185">Reference proteome</keyword>
<keyword evidence="3" id="KW-0460">Magnesium</keyword>
<dbReference type="PRINTS" id="PR00502">
    <property type="entry name" value="NUDIXFAMILY"/>
</dbReference>
<dbReference type="PANTHER" id="PTHR43046">
    <property type="entry name" value="GDP-MANNOSE MANNOSYL HYDROLASE"/>
    <property type="match status" value="1"/>
</dbReference>
<evidence type="ECO:0000256" key="2">
    <source>
        <dbReference type="ARBA" id="ARBA00022801"/>
    </source>
</evidence>
<gene>
    <name evidence="5" type="ORF">OMP38_11580</name>
</gene>
<dbReference type="AlphaFoldDB" id="A0A9X4QMK1"/>
<accession>A0A9X4QMK1</accession>
<dbReference type="GO" id="GO:0016787">
    <property type="term" value="F:hydrolase activity"/>
    <property type="evidence" value="ECO:0007669"/>
    <property type="project" value="UniProtKB-KW"/>
</dbReference>
<evidence type="ECO:0000256" key="3">
    <source>
        <dbReference type="ARBA" id="ARBA00022842"/>
    </source>
</evidence>
<comment type="caution">
    <text evidence="5">The sequence shown here is derived from an EMBL/GenBank/DDBJ whole genome shotgun (WGS) entry which is preliminary data.</text>
</comment>
<dbReference type="Pfam" id="PF00293">
    <property type="entry name" value="NUDIX"/>
    <property type="match status" value="1"/>
</dbReference>
<evidence type="ECO:0000313" key="6">
    <source>
        <dbReference type="Proteomes" id="UP001153387"/>
    </source>
</evidence>
<comment type="cofactor">
    <cofactor evidence="1">
        <name>Mg(2+)</name>
        <dbReference type="ChEBI" id="CHEBI:18420"/>
    </cofactor>
</comment>
<organism evidence="5 6">
    <name type="scientific">Cohnella ginsengisoli</name>
    <dbReference type="NCBI Taxonomy" id="425004"/>
    <lineage>
        <taxon>Bacteria</taxon>
        <taxon>Bacillati</taxon>
        <taxon>Bacillota</taxon>
        <taxon>Bacilli</taxon>
        <taxon>Bacillales</taxon>
        <taxon>Paenibacillaceae</taxon>
        <taxon>Cohnella</taxon>
    </lineage>
</organism>
<dbReference type="InterPro" id="IPR000086">
    <property type="entry name" value="NUDIX_hydrolase_dom"/>
</dbReference>
<name>A0A9X4QMK1_9BACL</name>
<dbReference type="EMBL" id="JAPDHZ010000003">
    <property type="protein sequence ID" value="MDG0791436.1"/>
    <property type="molecule type" value="Genomic_DNA"/>
</dbReference>
<proteinExistence type="predicted"/>
<sequence>MKRVDVVYCLITDPLKSKVLIVNNAGNSSWSLPGGAVEQDETLEQDAIREVKEETGLDVNVFGIVAVSECKFKKSGNHAMFFIFRAEIVGGQLEVQRPEEILEIKWVDVEKADECMPFYHGDFKRLMNGVEITFTNEGLK</sequence>
<evidence type="ECO:0000259" key="4">
    <source>
        <dbReference type="PROSITE" id="PS51462"/>
    </source>
</evidence>
<dbReference type="PANTHER" id="PTHR43046:SF12">
    <property type="entry name" value="GDP-MANNOSE MANNOSYL HYDROLASE"/>
    <property type="match status" value="1"/>
</dbReference>
<dbReference type="CDD" id="cd02883">
    <property type="entry name" value="NUDIX_Hydrolase"/>
    <property type="match status" value="1"/>
</dbReference>
<reference evidence="5 6" key="1">
    <citation type="submission" date="2022-10" db="EMBL/GenBank/DDBJ databases">
        <title>Comparative genomic analysis of Cohnella hashimotonis sp. nov., isolated from the International Space Station.</title>
        <authorList>
            <person name="Simpson A."/>
            <person name="Venkateswaran K."/>
        </authorList>
    </citation>
    <scope>NUCLEOTIDE SEQUENCE [LARGE SCALE GENOMIC DNA]</scope>
    <source>
        <strain evidence="5 6">DSM 18997</strain>
    </source>
</reference>